<accession>A0A1M5S3Y2</accession>
<evidence type="ECO:0000256" key="2">
    <source>
        <dbReference type="PROSITE-ProRule" id="PRU00335"/>
    </source>
</evidence>
<proteinExistence type="predicted"/>
<dbReference type="SUPFAM" id="SSF46689">
    <property type="entry name" value="Homeodomain-like"/>
    <property type="match status" value="1"/>
</dbReference>
<gene>
    <name evidence="4" type="ORF">SAMN02745207_00749</name>
</gene>
<protein>
    <submittedName>
        <fullName evidence="4">Transcriptional regulator, TetR family</fullName>
    </submittedName>
</protein>
<sequence length="214" mass="24907">MPKEIFFNLPDEKRENIEEAIITEFENYNYELASTNRIIVNCGISKGSLYQYFEDKKDMYKYLMEKITNEKMKYMSPIMMNPEGYDFFTIVREMYISGLKFVEDHPRFVAIGNRLVKDTTQPIYQEIIGDSSSIANNIFESLLKQAFERGEIRGNIDTKFIGTLISSMNTSVAEFYLENVNAKWDNQLMETVDKFLDFLKFGISANNQGGNKND</sequence>
<dbReference type="Pfam" id="PF00440">
    <property type="entry name" value="TetR_N"/>
    <property type="match status" value="1"/>
</dbReference>
<dbReference type="AlphaFoldDB" id="A0A1M5S3Y2"/>
<organism evidence="4 5">
    <name type="scientific">Clostridium grantii DSM 8605</name>
    <dbReference type="NCBI Taxonomy" id="1121316"/>
    <lineage>
        <taxon>Bacteria</taxon>
        <taxon>Bacillati</taxon>
        <taxon>Bacillota</taxon>
        <taxon>Clostridia</taxon>
        <taxon>Eubacteriales</taxon>
        <taxon>Clostridiaceae</taxon>
        <taxon>Clostridium</taxon>
    </lineage>
</organism>
<dbReference type="InterPro" id="IPR050624">
    <property type="entry name" value="HTH-type_Tx_Regulator"/>
</dbReference>
<evidence type="ECO:0000259" key="3">
    <source>
        <dbReference type="PROSITE" id="PS50977"/>
    </source>
</evidence>
<dbReference type="RefSeq" id="WP_073337102.1">
    <property type="nucleotide sequence ID" value="NZ_FQXM01000004.1"/>
</dbReference>
<dbReference type="Gene3D" id="1.10.357.10">
    <property type="entry name" value="Tetracycline Repressor, domain 2"/>
    <property type="match status" value="1"/>
</dbReference>
<name>A0A1M5S3Y2_9CLOT</name>
<keyword evidence="1 2" id="KW-0238">DNA-binding</keyword>
<evidence type="ECO:0000256" key="1">
    <source>
        <dbReference type="ARBA" id="ARBA00023125"/>
    </source>
</evidence>
<dbReference type="STRING" id="1121316.SAMN02745207_00749"/>
<dbReference type="SUPFAM" id="SSF48498">
    <property type="entry name" value="Tetracyclin repressor-like, C-terminal domain"/>
    <property type="match status" value="1"/>
</dbReference>
<feature type="DNA-binding region" description="H-T-H motif" evidence="2">
    <location>
        <begin position="34"/>
        <end position="53"/>
    </location>
</feature>
<dbReference type="EMBL" id="FQXM01000004">
    <property type="protein sequence ID" value="SHH33342.1"/>
    <property type="molecule type" value="Genomic_DNA"/>
</dbReference>
<reference evidence="4 5" key="1">
    <citation type="submission" date="2016-11" db="EMBL/GenBank/DDBJ databases">
        <authorList>
            <person name="Jaros S."/>
            <person name="Januszkiewicz K."/>
            <person name="Wedrychowicz H."/>
        </authorList>
    </citation>
    <scope>NUCLEOTIDE SEQUENCE [LARGE SCALE GENOMIC DNA]</scope>
    <source>
        <strain evidence="4 5">DSM 8605</strain>
    </source>
</reference>
<dbReference type="GO" id="GO:0003677">
    <property type="term" value="F:DNA binding"/>
    <property type="evidence" value="ECO:0007669"/>
    <property type="project" value="UniProtKB-UniRule"/>
</dbReference>
<dbReference type="PROSITE" id="PS50977">
    <property type="entry name" value="HTH_TETR_2"/>
    <property type="match status" value="1"/>
</dbReference>
<dbReference type="OrthoDB" id="9812484at2"/>
<dbReference type="InterPro" id="IPR001647">
    <property type="entry name" value="HTH_TetR"/>
</dbReference>
<evidence type="ECO:0000313" key="4">
    <source>
        <dbReference type="EMBL" id="SHH33342.1"/>
    </source>
</evidence>
<dbReference type="InterPro" id="IPR009057">
    <property type="entry name" value="Homeodomain-like_sf"/>
</dbReference>
<dbReference type="Proteomes" id="UP000184447">
    <property type="component" value="Unassembled WGS sequence"/>
</dbReference>
<keyword evidence="5" id="KW-1185">Reference proteome</keyword>
<feature type="domain" description="HTH tetR-type" evidence="3">
    <location>
        <begin position="11"/>
        <end position="71"/>
    </location>
</feature>
<evidence type="ECO:0000313" key="5">
    <source>
        <dbReference type="Proteomes" id="UP000184447"/>
    </source>
</evidence>
<dbReference type="PANTHER" id="PTHR43479">
    <property type="entry name" value="ACREF/ENVCD OPERON REPRESSOR-RELATED"/>
    <property type="match status" value="1"/>
</dbReference>
<dbReference type="PANTHER" id="PTHR43479:SF11">
    <property type="entry name" value="ACREF_ENVCD OPERON REPRESSOR-RELATED"/>
    <property type="match status" value="1"/>
</dbReference>
<dbReference type="InterPro" id="IPR036271">
    <property type="entry name" value="Tet_transcr_reg_TetR-rel_C_sf"/>
</dbReference>